<dbReference type="SUPFAM" id="SSF55594">
    <property type="entry name" value="HPr-like"/>
    <property type="match status" value="1"/>
</dbReference>
<dbReference type="AlphaFoldDB" id="A0A2L2BR73"/>
<gene>
    <name evidence="2" type="ORF">C3B54_111141</name>
</gene>
<evidence type="ECO:0000259" key="1">
    <source>
        <dbReference type="PROSITE" id="PS51350"/>
    </source>
</evidence>
<feature type="domain" description="HPr" evidence="1">
    <location>
        <begin position="3"/>
        <end position="91"/>
    </location>
</feature>
<dbReference type="Proteomes" id="UP000243077">
    <property type="component" value="Chromosome"/>
</dbReference>
<dbReference type="Gene3D" id="3.30.1340.10">
    <property type="entry name" value="HPr-like"/>
    <property type="match status" value="1"/>
</dbReference>
<keyword evidence="3" id="KW-1185">Reference proteome</keyword>
<dbReference type="RefSeq" id="WP_104913629.1">
    <property type="nucleotide sequence ID" value="NZ_CP026923.1"/>
</dbReference>
<dbReference type="InterPro" id="IPR000032">
    <property type="entry name" value="HPr-like"/>
</dbReference>
<accession>A0A2L2BR73</accession>
<evidence type="ECO:0000313" key="3">
    <source>
        <dbReference type="Proteomes" id="UP000243077"/>
    </source>
</evidence>
<dbReference type="EMBL" id="CP026923">
    <property type="protein sequence ID" value="AVG24102.1"/>
    <property type="molecule type" value="Genomic_DNA"/>
</dbReference>
<sequence length="91" mass="9535">MSEYVHPVEVRDPIGFHARPVGQVVAQVKASGLDVVVRRPGEEGVVANSPLRLLAMKVKSGEQLELVIPAEGADAETLAVALAEAINAEAP</sequence>
<dbReference type="InterPro" id="IPR035895">
    <property type="entry name" value="HPr-like_sf"/>
</dbReference>
<dbReference type="OrthoDB" id="9809047at2"/>
<dbReference type="PROSITE" id="PS51350">
    <property type="entry name" value="PTS_HPR_DOM"/>
    <property type="match status" value="1"/>
</dbReference>
<reference evidence="2 3" key="1">
    <citation type="submission" date="2018-02" db="EMBL/GenBank/DDBJ databases">
        <title>Complete genome of the streamlined marine actinobacterium Pontimonas salivibrio CL-TW6 adapted to coastal planktonic lifestype.</title>
        <authorList>
            <person name="Cho B.C."/>
            <person name="Hardies S.C."/>
            <person name="Jang G.I."/>
            <person name="Hwang C.Y."/>
        </authorList>
    </citation>
    <scope>NUCLEOTIDE SEQUENCE [LARGE SCALE GENOMIC DNA]</scope>
    <source>
        <strain evidence="2 3">CL-TW6</strain>
    </source>
</reference>
<organism evidence="2 3">
    <name type="scientific">Pontimonas salivibrio</name>
    <dbReference type="NCBI Taxonomy" id="1159327"/>
    <lineage>
        <taxon>Bacteria</taxon>
        <taxon>Bacillati</taxon>
        <taxon>Actinomycetota</taxon>
        <taxon>Actinomycetes</taxon>
        <taxon>Micrococcales</taxon>
        <taxon>Microbacteriaceae</taxon>
        <taxon>Pontimonas</taxon>
    </lineage>
</organism>
<proteinExistence type="predicted"/>
<protein>
    <submittedName>
        <fullName evidence="2">Phosphocarrier protein Hpr</fullName>
    </submittedName>
</protein>
<dbReference type="Pfam" id="PF00381">
    <property type="entry name" value="PTS-HPr"/>
    <property type="match status" value="1"/>
</dbReference>
<dbReference type="KEGG" id="psai:C3B54_111141"/>
<evidence type="ECO:0000313" key="2">
    <source>
        <dbReference type="EMBL" id="AVG24102.1"/>
    </source>
</evidence>
<name>A0A2L2BR73_9MICO</name>